<keyword evidence="2" id="KW-0238">DNA-binding</keyword>
<dbReference type="InterPro" id="IPR011711">
    <property type="entry name" value="GntR_C"/>
</dbReference>
<dbReference type="Pfam" id="PF07729">
    <property type="entry name" value="FCD"/>
    <property type="match status" value="1"/>
</dbReference>
<dbReference type="SUPFAM" id="SSF48008">
    <property type="entry name" value="GntR ligand-binding domain-like"/>
    <property type="match status" value="1"/>
</dbReference>
<dbReference type="Gene3D" id="1.20.120.530">
    <property type="entry name" value="GntR ligand-binding domain-like"/>
    <property type="match status" value="1"/>
</dbReference>
<dbReference type="InterPro" id="IPR036388">
    <property type="entry name" value="WH-like_DNA-bd_sf"/>
</dbReference>
<evidence type="ECO:0000256" key="2">
    <source>
        <dbReference type="ARBA" id="ARBA00023125"/>
    </source>
</evidence>
<dbReference type="CDD" id="cd07377">
    <property type="entry name" value="WHTH_GntR"/>
    <property type="match status" value="1"/>
</dbReference>
<dbReference type="Pfam" id="PF00392">
    <property type="entry name" value="GntR"/>
    <property type="match status" value="1"/>
</dbReference>
<keyword evidence="3" id="KW-0804">Transcription</keyword>
<name>A0ABQ4PV17_9PROT</name>
<dbReference type="RefSeq" id="WP_284359522.1">
    <property type="nucleotide sequence ID" value="NZ_BPFZ01000005.1"/>
</dbReference>
<keyword evidence="1" id="KW-0805">Transcription regulation</keyword>
<reference evidence="5" key="2">
    <citation type="journal article" date="2023" name="ISME Commun">
        <title>Characterization of a bloom-associated alphaproteobacterial lineage, 'Candidatus Phycosocius': insights into freshwater algal-bacterial interactions.</title>
        <authorList>
            <person name="Tanabe Y."/>
            <person name="Yamaguchi H."/>
            <person name="Yoshida M."/>
            <person name="Kai A."/>
            <person name="Okazaki Y."/>
        </authorList>
    </citation>
    <scope>NUCLEOTIDE SEQUENCE</scope>
    <source>
        <strain evidence="5">BOTRYCO-1</strain>
    </source>
</reference>
<evidence type="ECO:0000259" key="4">
    <source>
        <dbReference type="PROSITE" id="PS50949"/>
    </source>
</evidence>
<comment type="caution">
    <text evidence="5">The sequence shown here is derived from an EMBL/GenBank/DDBJ whole genome shotgun (WGS) entry which is preliminary data.</text>
</comment>
<accession>A0ABQ4PV17</accession>
<evidence type="ECO:0000256" key="3">
    <source>
        <dbReference type="ARBA" id="ARBA00023163"/>
    </source>
</evidence>
<evidence type="ECO:0000313" key="6">
    <source>
        <dbReference type="Proteomes" id="UP001161064"/>
    </source>
</evidence>
<dbReference type="PANTHER" id="PTHR43537:SF24">
    <property type="entry name" value="GLUCONATE OPERON TRANSCRIPTIONAL REPRESSOR"/>
    <property type="match status" value="1"/>
</dbReference>
<dbReference type="EMBL" id="BPFZ01000005">
    <property type="protein sequence ID" value="GIU66862.1"/>
    <property type="molecule type" value="Genomic_DNA"/>
</dbReference>
<evidence type="ECO:0000313" key="5">
    <source>
        <dbReference type="EMBL" id="GIU66862.1"/>
    </source>
</evidence>
<dbReference type="PANTHER" id="PTHR43537">
    <property type="entry name" value="TRANSCRIPTIONAL REGULATOR, GNTR FAMILY"/>
    <property type="match status" value="1"/>
</dbReference>
<dbReference type="InterPro" id="IPR008920">
    <property type="entry name" value="TF_FadR/GntR_C"/>
</dbReference>
<dbReference type="SMART" id="SM00895">
    <property type="entry name" value="FCD"/>
    <property type="match status" value="1"/>
</dbReference>
<dbReference type="InterPro" id="IPR036390">
    <property type="entry name" value="WH_DNA-bd_sf"/>
</dbReference>
<dbReference type="InterPro" id="IPR000524">
    <property type="entry name" value="Tscrpt_reg_HTH_GntR"/>
</dbReference>
<evidence type="ECO:0000256" key="1">
    <source>
        <dbReference type="ARBA" id="ARBA00023015"/>
    </source>
</evidence>
<sequence>MSAAAQKAYLYLKNQILNGDVPAGEHVSEAEIAISAGVSRTPVREAIRRLSSEGLLLRRPHLGAVVPKWSQEELEDVFSLRALLESKAAERAASRISLKELDHLASLAEEMLYGVTPLTDVDQLDEGRTKFGELNGQFHAIIVAAAQSIRLSTMLEHVIHIPLSVRTILRYDKADLIRSAGHHIELVSAFRARDGAWAASVMRSHILAAWHAISRESTKPTV</sequence>
<feature type="domain" description="HTH gntR-type" evidence="4">
    <location>
        <begin position="2"/>
        <end position="69"/>
    </location>
</feature>
<protein>
    <submittedName>
        <fullName evidence="5">GntR family transcriptional regulator</fullName>
    </submittedName>
</protein>
<keyword evidence="6" id="KW-1185">Reference proteome</keyword>
<dbReference type="SUPFAM" id="SSF46785">
    <property type="entry name" value="Winged helix' DNA-binding domain"/>
    <property type="match status" value="1"/>
</dbReference>
<dbReference type="Proteomes" id="UP001161064">
    <property type="component" value="Unassembled WGS sequence"/>
</dbReference>
<gene>
    <name evidence="5" type="ORF">PsB1_1016</name>
</gene>
<dbReference type="PRINTS" id="PR00035">
    <property type="entry name" value="HTHGNTR"/>
</dbReference>
<dbReference type="PROSITE" id="PS50949">
    <property type="entry name" value="HTH_GNTR"/>
    <property type="match status" value="1"/>
</dbReference>
<dbReference type="Gene3D" id="1.10.10.10">
    <property type="entry name" value="Winged helix-like DNA-binding domain superfamily/Winged helix DNA-binding domain"/>
    <property type="match status" value="1"/>
</dbReference>
<proteinExistence type="predicted"/>
<organism evidence="5 6">
    <name type="scientific">Candidatus Phycosocius spiralis</name>
    <dbReference type="NCBI Taxonomy" id="2815099"/>
    <lineage>
        <taxon>Bacteria</taxon>
        <taxon>Pseudomonadati</taxon>
        <taxon>Pseudomonadota</taxon>
        <taxon>Alphaproteobacteria</taxon>
        <taxon>Caulobacterales</taxon>
        <taxon>Caulobacterales incertae sedis</taxon>
        <taxon>Candidatus Phycosocius</taxon>
    </lineage>
</organism>
<dbReference type="SMART" id="SM00345">
    <property type="entry name" value="HTH_GNTR"/>
    <property type="match status" value="1"/>
</dbReference>
<reference evidence="5" key="1">
    <citation type="submission" date="2021-05" db="EMBL/GenBank/DDBJ databases">
        <authorList>
            <person name="Tanabe Y."/>
        </authorList>
    </citation>
    <scope>NUCLEOTIDE SEQUENCE</scope>
    <source>
        <strain evidence="5">BOTRYCO-1</strain>
    </source>
</reference>